<dbReference type="SUPFAM" id="SSF49303">
    <property type="entry name" value="beta-Galactosidase/glucuronidase domain"/>
    <property type="match status" value="1"/>
</dbReference>
<dbReference type="Pfam" id="PF22666">
    <property type="entry name" value="Glyco_hydro_2_N2"/>
    <property type="match status" value="1"/>
</dbReference>
<dbReference type="PANTHER" id="PTHR43730:SF1">
    <property type="entry name" value="BETA-MANNOSIDASE"/>
    <property type="match status" value="1"/>
</dbReference>
<gene>
    <name evidence="8" type="ORF">E1269_07560</name>
</gene>
<dbReference type="SUPFAM" id="SSF51445">
    <property type="entry name" value="(Trans)glycosidases"/>
    <property type="match status" value="1"/>
</dbReference>
<organism evidence="8 9">
    <name type="scientific">Jiangella asiatica</name>
    <dbReference type="NCBI Taxonomy" id="2530372"/>
    <lineage>
        <taxon>Bacteria</taxon>
        <taxon>Bacillati</taxon>
        <taxon>Actinomycetota</taxon>
        <taxon>Actinomycetes</taxon>
        <taxon>Jiangellales</taxon>
        <taxon>Jiangellaceae</taxon>
        <taxon>Jiangella</taxon>
    </lineage>
</organism>
<dbReference type="InterPro" id="IPR013783">
    <property type="entry name" value="Ig-like_fold"/>
</dbReference>
<evidence type="ECO:0000256" key="4">
    <source>
        <dbReference type="ARBA" id="ARBA00022801"/>
    </source>
</evidence>
<reference evidence="8 9" key="1">
    <citation type="submission" date="2019-03" db="EMBL/GenBank/DDBJ databases">
        <title>Draft genome sequences of novel Actinobacteria.</title>
        <authorList>
            <person name="Sahin N."/>
            <person name="Ay H."/>
            <person name="Saygin H."/>
        </authorList>
    </citation>
    <scope>NUCLEOTIDE SEQUENCE [LARGE SCALE GENOMIC DNA]</scope>
    <source>
        <strain evidence="8 9">5K138</strain>
    </source>
</reference>
<dbReference type="EMBL" id="SMKZ01000007">
    <property type="protein sequence ID" value="TDE12676.1"/>
    <property type="molecule type" value="Genomic_DNA"/>
</dbReference>
<dbReference type="InterPro" id="IPR050887">
    <property type="entry name" value="Beta-mannosidase_GH2"/>
</dbReference>
<dbReference type="InterPro" id="IPR036156">
    <property type="entry name" value="Beta-gal/glucu_dom_sf"/>
</dbReference>
<keyword evidence="9" id="KW-1185">Reference proteome</keyword>
<feature type="domain" description="Glycoside hydrolase family 2 immunoglobulin-like beta-sandwich" evidence="6">
    <location>
        <begin position="203"/>
        <end position="308"/>
    </location>
</feature>
<name>A0A4R5DFI8_9ACTN</name>
<dbReference type="Pfam" id="PF00703">
    <property type="entry name" value="Glyco_hydro_2"/>
    <property type="match status" value="1"/>
</dbReference>
<dbReference type="EC" id="3.2.1.25" evidence="3"/>
<dbReference type="Gene3D" id="2.60.40.10">
    <property type="entry name" value="Immunoglobulins"/>
    <property type="match status" value="1"/>
</dbReference>
<evidence type="ECO:0000256" key="1">
    <source>
        <dbReference type="ARBA" id="ARBA00000829"/>
    </source>
</evidence>
<dbReference type="SUPFAM" id="SSF49785">
    <property type="entry name" value="Galactose-binding domain-like"/>
    <property type="match status" value="1"/>
</dbReference>
<dbReference type="Proteomes" id="UP000294739">
    <property type="component" value="Unassembled WGS sequence"/>
</dbReference>
<comment type="similarity">
    <text evidence="2">Belongs to the glycosyl hydrolase 2 family.</text>
</comment>
<dbReference type="InterPro" id="IPR017853">
    <property type="entry name" value="GH"/>
</dbReference>
<dbReference type="GO" id="GO:0006516">
    <property type="term" value="P:glycoprotein catabolic process"/>
    <property type="evidence" value="ECO:0007669"/>
    <property type="project" value="TreeGrafter"/>
</dbReference>
<evidence type="ECO:0000256" key="3">
    <source>
        <dbReference type="ARBA" id="ARBA00012754"/>
    </source>
</evidence>
<evidence type="ECO:0000259" key="6">
    <source>
        <dbReference type="Pfam" id="PF00703"/>
    </source>
</evidence>
<accession>A0A4R5DFI8</accession>
<dbReference type="RefSeq" id="WP_131892974.1">
    <property type="nucleotide sequence ID" value="NZ_SMKZ01000007.1"/>
</dbReference>
<dbReference type="InterPro" id="IPR054593">
    <property type="entry name" value="Beta-mannosidase-like_N2"/>
</dbReference>
<proteinExistence type="inferred from homology"/>
<dbReference type="Gene3D" id="2.60.120.260">
    <property type="entry name" value="Galactose-binding domain-like"/>
    <property type="match status" value="1"/>
</dbReference>
<evidence type="ECO:0000259" key="7">
    <source>
        <dbReference type="Pfam" id="PF22666"/>
    </source>
</evidence>
<evidence type="ECO:0000313" key="9">
    <source>
        <dbReference type="Proteomes" id="UP000294739"/>
    </source>
</evidence>
<dbReference type="GO" id="GO:0004567">
    <property type="term" value="F:beta-mannosidase activity"/>
    <property type="evidence" value="ECO:0007669"/>
    <property type="project" value="UniProtKB-EC"/>
</dbReference>
<sequence>MTTVDLGGGWSVREALGDTWQWYLDKPVEARNNAGDAVAGAGLTPGWLPARVPGAVIGDLHRAGELPDPYVGRNSRFAEWVSARSWVYRRSVEVPPLADGERAVLCLDGVDPGGTVYVDGVRAGRAVGLYRRCRFDVTAQLAGGGTHRLAVVVDPAPVGEPQVGRTERVTIHAPRMGYGWDFCPRLVHQGLWRDVRLEIGRLHLADVSVRPSVAADLSTGRVHVRALAEVPDGSAVTAEVVVRYDGAEIAAAPLAVGPAGELSGSVPVPWPRLWWPRGLGDQHLYDVELRVADGAGATAAARASTGFRHVRMAGNDGAEPGALPYTAVVNGRRAQLLGWNWAPADAMYGDIDALKVEHLVDLAARSGARLLRVWGGGLVETPAFYAACDRAGLLVWQEFSQSSSGLQSAPSDDPGFVAQLRAEADAVVPARTHHPSLLMWGGGNELEDDDGPLTEHRSPALAALRDEVARLDPGRHWVATSPTGRRFHNRLDVIETDPDGMHDVHGPWEHQGLETHYTLYNRGRALAHTEFGVEGMANRRAWTALVPEPDRWPVGRDNPVYRHLGDWWNNAELVRASFGGRLDSPDAYRRASQFLQATGLAYAVEADRRRWPRCSMVLPWQLAESYPNAWCTAVVDHAGEPKPAFHAVARAYRPERVTARVDRIALAGAPPSVQAWVWSEPGRAAGGTVTARLLDQDGRQVATRTWPMIRAVTTPWPVGELSVGADAVTTPVAFWQLDWRAADGSVVDEECVVLATGADLSGLLELPPADVTFHVERTPEQWIVDVEHVGGPAVVGLQLADDRPAESSGWGVVAGDPRPLLPGRRRRFTVEWRHDAGPRRLLLESWNTEPSVLEHQ</sequence>
<protein>
    <recommendedName>
        <fullName evidence="3">beta-mannosidase</fullName>
        <ecNumber evidence="3">3.2.1.25</ecNumber>
    </recommendedName>
</protein>
<keyword evidence="4" id="KW-0378">Hydrolase</keyword>
<comment type="catalytic activity">
    <reaction evidence="1">
        <text>Hydrolysis of terminal, non-reducing beta-D-mannose residues in beta-D-mannosides.</text>
        <dbReference type="EC" id="3.2.1.25"/>
    </reaction>
</comment>
<evidence type="ECO:0000313" key="8">
    <source>
        <dbReference type="EMBL" id="TDE12676.1"/>
    </source>
</evidence>
<dbReference type="InParanoid" id="A0A4R5DFI8"/>
<dbReference type="Gene3D" id="3.20.20.80">
    <property type="entry name" value="Glycosidases"/>
    <property type="match status" value="1"/>
</dbReference>
<dbReference type="InterPro" id="IPR006102">
    <property type="entry name" value="Ig-like_GH2"/>
</dbReference>
<feature type="domain" description="Beta-mannosidase-like galactose-binding" evidence="7">
    <location>
        <begin position="41"/>
        <end position="193"/>
    </location>
</feature>
<dbReference type="PANTHER" id="PTHR43730">
    <property type="entry name" value="BETA-MANNOSIDASE"/>
    <property type="match status" value="1"/>
</dbReference>
<evidence type="ECO:0000256" key="5">
    <source>
        <dbReference type="ARBA" id="ARBA00023295"/>
    </source>
</evidence>
<comment type="caution">
    <text evidence="8">The sequence shown here is derived from an EMBL/GenBank/DDBJ whole genome shotgun (WGS) entry which is preliminary data.</text>
</comment>
<evidence type="ECO:0000256" key="2">
    <source>
        <dbReference type="ARBA" id="ARBA00007401"/>
    </source>
</evidence>
<dbReference type="InterPro" id="IPR008979">
    <property type="entry name" value="Galactose-bd-like_sf"/>
</dbReference>
<dbReference type="GO" id="GO:0005975">
    <property type="term" value="P:carbohydrate metabolic process"/>
    <property type="evidence" value="ECO:0007669"/>
    <property type="project" value="InterPro"/>
</dbReference>
<dbReference type="AlphaFoldDB" id="A0A4R5DFI8"/>
<dbReference type="OrthoDB" id="9758603at2"/>
<keyword evidence="5" id="KW-0326">Glycosidase</keyword>